<comment type="similarity">
    <text evidence="2 9">Belongs to the hcp beta-lactamase family.</text>
</comment>
<comment type="catalytic activity">
    <reaction evidence="1 9">
        <text>a beta-lactam + H2O = a substituted beta-amino acid</text>
        <dbReference type="Rhea" id="RHEA:20401"/>
        <dbReference type="ChEBI" id="CHEBI:15377"/>
        <dbReference type="ChEBI" id="CHEBI:35627"/>
        <dbReference type="ChEBI" id="CHEBI:140347"/>
        <dbReference type="EC" id="3.5.2.6"/>
    </reaction>
</comment>
<protein>
    <recommendedName>
        <fullName evidence="3 9">Beta-lactamase</fullName>
        <ecNumber evidence="3 9">3.5.2.6</ecNumber>
    </recommendedName>
</protein>
<name>A0A4V6I2A7_9HELI</name>
<evidence type="ECO:0000256" key="1">
    <source>
        <dbReference type="ARBA" id="ARBA00001526"/>
    </source>
</evidence>
<keyword evidence="6" id="KW-0802">TPR repeat</keyword>
<dbReference type="Proteomes" id="UP000029733">
    <property type="component" value="Unassembled WGS sequence"/>
</dbReference>
<evidence type="ECO:0000256" key="6">
    <source>
        <dbReference type="ARBA" id="ARBA00022803"/>
    </source>
</evidence>
<comment type="subcellular location">
    <subcellularLocation>
        <location evidence="9">Secreted</location>
    </subcellularLocation>
</comment>
<organism evidence="10 11">
    <name type="scientific">Helicobacter jaachi</name>
    <dbReference type="NCBI Taxonomy" id="1677920"/>
    <lineage>
        <taxon>Bacteria</taxon>
        <taxon>Pseudomonadati</taxon>
        <taxon>Campylobacterota</taxon>
        <taxon>Epsilonproteobacteria</taxon>
        <taxon>Campylobacterales</taxon>
        <taxon>Helicobacteraceae</taxon>
        <taxon>Helicobacter</taxon>
    </lineage>
</organism>
<dbReference type="EC" id="3.5.2.6" evidence="3 9"/>
<dbReference type="PANTHER" id="PTHR13891:SF1">
    <property type="entry name" value="CYTOCHROME C OXIDASE ASSEMBLY FACTOR 7"/>
    <property type="match status" value="1"/>
</dbReference>
<dbReference type="Gene3D" id="1.25.40.10">
    <property type="entry name" value="Tetratricopeptide repeat domain"/>
    <property type="match status" value="2"/>
</dbReference>
<evidence type="ECO:0000313" key="11">
    <source>
        <dbReference type="Proteomes" id="UP000029733"/>
    </source>
</evidence>
<sequence>MAMCCILDSMCEEIGARFYKILVFSSLRGKNMGIKQFIAAVLMCVGLNMILNAADSIESSESNQATDIQTTIKACDGGDAKACDDLGALYVNGREVKQDWTKSFNFFLKGCNLNYMESCLEVGYIYYDGKAPKKDFAKAREYFLKACNGKAYFACYKLGDMYYEGQGVKKDYAKAREYYTKACDGDVYQACANLSYYIYVKAKDVKKDYVKASEYARKACEGNDAIGCFHLAALYEKGEGVKQSQFKAELLYYKSCNLGFDNACDKDKGLNQEGF</sequence>
<dbReference type="RefSeq" id="WP_081946262.1">
    <property type="nucleotide sequence ID" value="NZ_JRPR02000008.1"/>
</dbReference>
<comment type="function">
    <text evidence="9">Hydrolyzes 6-aminopenicillinic acid and 7-aminocephalosporanic acid (ACA) derivatives.</text>
</comment>
<dbReference type="AlphaFoldDB" id="A0A4V6I2A7"/>
<dbReference type="GO" id="GO:0008800">
    <property type="term" value="F:beta-lactamase activity"/>
    <property type="evidence" value="ECO:0007669"/>
    <property type="project" value="UniProtKB-UniRule"/>
</dbReference>
<keyword evidence="4" id="KW-0677">Repeat</keyword>
<comment type="caution">
    <text evidence="10">The sequence shown here is derived from an EMBL/GenBank/DDBJ whole genome shotgun (WGS) entry which is preliminary data.</text>
</comment>
<keyword evidence="11" id="KW-1185">Reference proteome</keyword>
<evidence type="ECO:0000256" key="5">
    <source>
        <dbReference type="ARBA" id="ARBA00022801"/>
    </source>
</evidence>
<keyword evidence="8" id="KW-0046">Antibiotic resistance</keyword>
<dbReference type="InterPro" id="IPR006597">
    <property type="entry name" value="Sel1-like"/>
</dbReference>
<dbReference type="GO" id="GO:0005576">
    <property type="term" value="C:extracellular region"/>
    <property type="evidence" value="ECO:0007669"/>
    <property type="project" value="UniProtKB-SubCell"/>
</dbReference>
<dbReference type="GO" id="GO:0046677">
    <property type="term" value="P:response to antibiotic"/>
    <property type="evidence" value="ECO:0007669"/>
    <property type="project" value="UniProtKB-KW"/>
</dbReference>
<evidence type="ECO:0000256" key="4">
    <source>
        <dbReference type="ARBA" id="ARBA00022737"/>
    </source>
</evidence>
<proteinExistence type="inferred from homology"/>
<keyword evidence="9" id="KW-0964">Secreted</keyword>
<dbReference type="SMART" id="SM00671">
    <property type="entry name" value="SEL1"/>
    <property type="match status" value="5"/>
</dbReference>
<gene>
    <name evidence="10" type="ORF">LS71_008005</name>
</gene>
<dbReference type="InterPro" id="IPR011990">
    <property type="entry name" value="TPR-like_helical_dom_sf"/>
</dbReference>
<dbReference type="Pfam" id="PF08238">
    <property type="entry name" value="Sel1"/>
    <property type="match status" value="5"/>
</dbReference>
<keyword evidence="7" id="KW-1015">Disulfide bond</keyword>
<dbReference type="InterPro" id="IPR040239">
    <property type="entry name" value="HcpB-like"/>
</dbReference>
<evidence type="ECO:0000256" key="2">
    <source>
        <dbReference type="ARBA" id="ARBA00008486"/>
    </source>
</evidence>
<reference evidence="10 11" key="1">
    <citation type="journal article" date="2014" name="Genome Announc.">
        <title>Draft genome sequences of eight enterohepatic helicobacter species isolated from both laboratory and wild rodents.</title>
        <authorList>
            <person name="Sheh A."/>
            <person name="Shen Z."/>
            <person name="Fox J.G."/>
        </authorList>
    </citation>
    <scope>NUCLEOTIDE SEQUENCE [LARGE SCALE GENOMIC DNA]</scope>
    <source>
        <strain evidence="10 11">MIT 09-6949</strain>
    </source>
</reference>
<evidence type="ECO:0000256" key="7">
    <source>
        <dbReference type="ARBA" id="ARBA00023157"/>
    </source>
</evidence>
<evidence type="ECO:0000256" key="9">
    <source>
        <dbReference type="RuleBase" id="RU366075"/>
    </source>
</evidence>
<dbReference type="EMBL" id="JRPR02000008">
    <property type="protein sequence ID" value="TLD95442.1"/>
    <property type="molecule type" value="Genomic_DNA"/>
</dbReference>
<evidence type="ECO:0000256" key="3">
    <source>
        <dbReference type="ARBA" id="ARBA00012865"/>
    </source>
</evidence>
<accession>A0A4V6I2A7</accession>
<dbReference type="OrthoDB" id="9772133at2"/>
<dbReference type="SUPFAM" id="SSF81901">
    <property type="entry name" value="HCP-like"/>
    <property type="match status" value="1"/>
</dbReference>
<dbReference type="PANTHER" id="PTHR13891">
    <property type="entry name" value="CYTOCHROME C OXIDASE ASSEMBLY FACTOR 7"/>
    <property type="match status" value="1"/>
</dbReference>
<evidence type="ECO:0000256" key="8">
    <source>
        <dbReference type="ARBA" id="ARBA00023251"/>
    </source>
</evidence>
<keyword evidence="5 9" id="KW-0378">Hydrolase</keyword>
<evidence type="ECO:0000313" key="10">
    <source>
        <dbReference type="EMBL" id="TLD95442.1"/>
    </source>
</evidence>